<feature type="transmembrane region" description="Helical" evidence="7">
    <location>
        <begin position="35"/>
        <end position="56"/>
    </location>
</feature>
<feature type="transmembrane region" description="Helical" evidence="7">
    <location>
        <begin position="297"/>
        <end position="318"/>
    </location>
</feature>
<evidence type="ECO:0000256" key="1">
    <source>
        <dbReference type="ARBA" id="ARBA00004141"/>
    </source>
</evidence>
<keyword evidence="9" id="KW-1185">Reference proteome</keyword>
<feature type="transmembrane region" description="Helical" evidence="7">
    <location>
        <begin position="206"/>
        <end position="227"/>
    </location>
</feature>
<reference evidence="8 9" key="1">
    <citation type="journal article" date="2021" name="ISME Commun">
        <title>Automated analysis of genomic sequences facilitates high-throughput and comprehensive description of bacteria.</title>
        <authorList>
            <person name="Hitch T.C.A."/>
        </authorList>
    </citation>
    <scope>NUCLEOTIDE SEQUENCE [LARGE SCALE GENOMIC DNA]</scope>
    <source>
        <strain evidence="8 9">Sanger_109</strain>
    </source>
</reference>
<evidence type="ECO:0000256" key="7">
    <source>
        <dbReference type="SAM" id="Phobius"/>
    </source>
</evidence>
<keyword evidence="6 7" id="KW-0472">Membrane</keyword>
<feature type="transmembrane region" description="Helical" evidence="7">
    <location>
        <begin position="123"/>
        <end position="141"/>
    </location>
</feature>
<feature type="transmembrane region" description="Helical" evidence="7">
    <location>
        <begin position="258"/>
        <end position="277"/>
    </location>
</feature>
<evidence type="ECO:0000256" key="6">
    <source>
        <dbReference type="ARBA" id="ARBA00023136"/>
    </source>
</evidence>
<evidence type="ECO:0000256" key="3">
    <source>
        <dbReference type="ARBA" id="ARBA00022448"/>
    </source>
</evidence>
<dbReference type="PANTHER" id="PTHR42810">
    <property type="entry name" value="PURINE PERMEASE C1399.01C-RELATED"/>
    <property type="match status" value="1"/>
</dbReference>
<dbReference type="NCBIfam" id="NF037981">
    <property type="entry name" value="NCS2_1"/>
    <property type="match status" value="1"/>
</dbReference>
<comment type="caution">
    <text evidence="8">The sequence shown here is derived from an EMBL/GenBank/DDBJ whole genome shotgun (WGS) entry which is preliminary data.</text>
</comment>
<dbReference type="Proteomes" id="UP001652442">
    <property type="component" value="Unassembled WGS sequence"/>
</dbReference>
<dbReference type="InterPro" id="IPR006043">
    <property type="entry name" value="NCS2"/>
</dbReference>
<sequence length="453" mass="48597">MSQINHDSEKTSGEMLYGLEEKVPAGKCSIYGIQYLVYFLAGSAIMPTIIGVYLGLDQAEIAQMLQRTFLLSGGISILQALFGHRFPIIDGPAGLWMGLLIILAGAAAAFGKDLSTLRTDMELGMICAGVMVIIVGLTGFMQKILKIFNPIVNGTFLILMVLQMSATVIKGATGISSGYSTIQPEFVVIFLVTTAIIVIINLKTRGFIQSIATLIGVVCGWILAYALGVSPEFISDGGGLLAVPQPFAWGTPTVDPSVIITCLIGEFALFSNFATSINGMSELLKRPNTPGIVRKSTVWFGITAALCGIFPVPGFVPFASAPSTTKLTRVAARSPFILGGVFMMILGLVAPVCTFFAAIPPAVGYSAMMIVFALMLEQGIKEFRKVEFTNREGFIVGISFMIGAGIMFLDTAAFMDLPQMLRYIVSNGLIMGLIITVILEHVILRKKQEERKG</sequence>
<comment type="similarity">
    <text evidence="2">Belongs to the nucleobase:cation symporter-2 (NCS2) (TC 2.A.40) family.</text>
</comment>
<keyword evidence="4 7" id="KW-0812">Transmembrane</keyword>
<feature type="transmembrane region" description="Helical" evidence="7">
    <location>
        <begin position="394"/>
        <end position="415"/>
    </location>
</feature>
<feature type="transmembrane region" description="Helical" evidence="7">
    <location>
        <begin position="330"/>
        <end position="349"/>
    </location>
</feature>
<evidence type="ECO:0000256" key="5">
    <source>
        <dbReference type="ARBA" id="ARBA00022989"/>
    </source>
</evidence>
<protein>
    <submittedName>
        <fullName evidence="8">Purine/pyrimidine permease</fullName>
    </submittedName>
</protein>
<evidence type="ECO:0000313" key="9">
    <source>
        <dbReference type="Proteomes" id="UP001652442"/>
    </source>
</evidence>
<keyword evidence="3" id="KW-0813">Transport</keyword>
<feature type="transmembrane region" description="Helical" evidence="7">
    <location>
        <begin position="181"/>
        <end position="200"/>
    </location>
</feature>
<keyword evidence="5 7" id="KW-1133">Transmembrane helix</keyword>
<feature type="transmembrane region" description="Helical" evidence="7">
    <location>
        <begin position="147"/>
        <end position="169"/>
    </location>
</feature>
<dbReference type="EMBL" id="JAOQJQ010000002">
    <property type="protein sequence ID" value="MCU6762192.1"/>
    <property type="molecule type" value="Genomic_DNA"/>
</dbReference>
<organism evidence="8 9">
    <name type="scientific">Brotonthovivens ammoniilytica</name>
    <dbReference type="NCBI Taxonomy" id="2981725"/>
    <lineage>
        <taxon>Bacteria</taxon>
        <taxon>Bacillati</taxon>
        <taxon>Bacillota</taxon>
        <taxon>Clostridia</taxon>
        <taxon>Lachnospirales</taxon>
        <taxon>Lachnospiraceae</taxon>
        <taxon>Brotonthovivens</taxon>
    </lineage>
</organism>
<evidence type="ECO:0000256" key="4">
    <source>
        <dbReference type="ARBA" id="ARBA00022692"/>
    </source>
</evidence>
<gene>
    <name evidence="8" type="ORF">OCV88_07520</name>
</gene>
<dbReference type="RefSeq" id="WP_158424885.1">
    <property type="nucleotide sequence ID" value="NZ_JAOQJQ010000002.1"/>
</dbReference>
<feature type="transmembrane region" description="Helical" evidence="7">
    <location>
        <begin position="68"/>
        <end position="87"/>
    </location>
</feature>
<proteinExistence type="inferred from homology"/>
<evidence type="ECO:0000313" key="8">
    <source>
        <dbReference type="EMBL" id="MCU6762192.1"/>
    </source>
</evidence>
<comment type="subcellular location">
    <subcellularLocation>
        <location evidence="1">Membrane</location>
        <topology evidence="1">Multi-pass membrane protein</topology>
    </subcellularLocation>
</comment>
<accession>A0ABT2TJA5</accession>
<evidence type="ECO:0000256" key="2">
    <source>
        <dbReference type="ARBA" id="ARBA00008821"/>
    </source>
</evidence>
<dbReference type="Pfam" id="PF00860">
    <property type="entry name" value="Xan_ur_permease"/>
    <property type="match status" value="1"/>
</dbReference>
<dbReference type="PANTHER" id="PTHR42810:SF1">
    <property type="entry name" value="PURINE PERMEASE YWDJ-RELATED"/>
    <property type="match status" value="1"/>
</dbReference>
<feature type="transmembrane region" description="Helical" evidence="7">
    <location>
        <begin position="421"/>
        <end position="444"/>
    </location>
</feature>
<feature type="transmembrane region" description="Helical" evidence="7">
    <location>
        <begin position="93"/>
        <end position="111"/>
    </location>
</feature>
<name>A0ABT2TJA5_9FIRM</name>